<accession>A0A510E156</accession>
<evidence type="ECO:0000313" key="1">
    <source>
        <dbReference type="EMBL" id="BBG23425.1"/>
    </source>
</evidence>
<sequence>MIVKPKIEWFTFNKLRTPYVYWKNVIVVLENPSKTLVVDVWRNQLSSYKPPREAERFKFTYRVGKVDEENEGYLECIAQELEKKLKPLLVKDFKCEDITVVLNC</sequence>
<dbReference type="GeneID" id="41717098"/>
<dbReference type="EMBL" id="AP018930">
    <property type="protein sequence ID" value="BBG26177.1"/>
    <property type="molecule type" value="Genomic_DNA"/>
</dbReference>
<accession>A0A510DTD8</accession>
<reference evidence="1 3" key="2">
    <citation type="journal article" date="2020" name="Int. J. Syst. Evol. Microbiol.">
        <title>Sulfuracidifex tepidarius gen. nov., sp. nov. and transfer of Sulfolobus metallicus Huber and Stetter 1992 to the genus Sulfuracidifex as Sulfuracidifex metallicus comb. nov.</title>
        <authorList>
            <person name="Itoh T."/>
            <person name="Miura T."/>
            <person name="Sakai H.D."/>
            <person name="Kato S."/>
            <person name="Ohkuma M."/>
            <person name="Takashina T."/>
        </authorList>
    </citation>
    <scope>NUCLEOTIDE SEQUENCE [LARGE SCALE GENOMIC DNA]</scope>
    <source>
        <strain evidence="1 3">IC-006</strain>
        <strain evidence="2">IC-007</strain>
    </source>
</reference>
<name>A0A510DTD8_9CREN</name>
<organism evidence="1 3">
    <name type="scientific">Sulfuracidifex tepidarius</name>
    <dbReference type="NCBI Taxonomy" id="1294262"/>
    <lineage>
        <taxon>Archaea</taxon>
        <taxon>Thermoproteota</taxon>
        <taxon>Thermoprotei</taxon>
        <taxon>Sulfolobales</taxon>
        <taxon>Sulfolobaceae</taxon>
        <taxon>Sulfuracidifex</taxon>
    </lineage>
</organism>
<evidence type="ECO:0000313" key="3">
    <source>
        <dbReference type="Proteomes" id="UP000322983"/>
    </source>
</evidence>
<protein>
    <submittedName>
        <fullName evidence="1">Uncharacterized protein</fullName>
    </submittedName>
</protein>
<reference evidence="4" key="1">
    <citation type="submission" date="2018-09" db="EMBL/GenBank/DDBJ databases">
        <title>Complete Genome Sequencing of Sulfolobus sp. JCM 16834.</title>
        <authorList>
            <person name="Kato S."/>
            <person name="Itoh T."/>
            <person name="Ohkuma M."/>
        </authorList>
    </citation>
    <scope>NUCLEOTIDE SEQUENCE [LARGE SCALE GENOMIC DNA]</scope>
    <source>
        <strain evidence="4">IC-007</strain>
    </source>
</reference>
<dbReference type="KEGG" id="step:IC006_0709"/>
<dbReference type="OrthoDB" id="33483at2157"/>
<dbReference type="RefSeq" id="WP_149528342.1">
    <property type="nucleotide sequence ID" value="NZ_AP018929.1"/>
</dbReference>
<keyword evidence="3" id="KW-1185">Reference proteome</keyword>
<evidence type="ECO:0000313" key="4">
    <source>
        <dbReference type="Proteomes" id="UP000325030"/>
    </source>
</evidence>
<dbReference type="EMBL" id="AP018929">
    <property type="protein sequence ID" value="BBG23425.1"/>
    <property type="molecule type" value="Genomic_DNA"/>
</dbReference>
<dbReference type="Proteomes" id="UP000322983">
    <property type="component" value="Chromosome"/>
</dbReference>
<dbReference type="STRING" id="1294262.GCA_001316085_01994"/>
<dbReference type="Proteomes" id="UP000325030">
    <property type="component" value="Chromosome"/>
</dbReference>
<gene>
    <name evidence="1" type="ORF">IC006_0709</name>
    <name evidence="2" type="ORF">IC007_0682</name>
</gene>
<dbReference type="AlphaFoldDB" id="A0A510DTD8"/>
<evidence type="ECO:0000313" key="2">
    <source>
        <dbReference type="EMBL" id="BBG26177.1"/>
    </source>
</evidence>
<proteinExistence type="predicted"/>